<dbReference type="Proteomes" id="UP000249799">
    <property type="component" value="Chromosome"/>
</dbReference>
<dbReference type="Gene3D" id="2.60.120.560">
    <property type="entry name" value="Exo-inulinase, domain 1"/>
    <property type="match status" value="1"/>
</dbReference>
<accession>A0A2Z4FJE5</accession>
<dbReference type="KEGG" id="bsed:DN745_05570"/>
<evidence type="ECO:0000313" key="2">
    <source>
        <dbReference type="Proteomes" id="UP000249799"/>
    </source>
</evidence>
<reference evidence="1 2" key="1">
    <citation type="submission" date="2018-06" db="EMBL/GenBank/DDBJ databases">
        <title>Lujinxingia sediminis gen. nov. sp. nov., a new facultative anaerobic member of the class Deltaproteobacteria, and proposal of Lujinxingaceae fam. nov.</title>
        <authorList>
            <person name="Guo L.-Y."/>
            <person name="Li C.-M."/>
            <person name="Wang S."/>
            <person name="Du Z.-J."/>
        </authorList>
    </citation>
    <scope>NUCLEOTIDE SEQUENCE [LARGE SCALE GENOMIC DNA]</scope>
    <source>
        <strain evidence="1 2">FA350</strain>
    </source>
</reference>
<dbReference type="AlphaFoldDB" id="A0A2Z4FJE5"/>
<dbReference type="OrthoDB" id="5506916at2"/>
<dbReference type="EMBL" id="CP030032">
    <property type="protein sequence ID" value="AWV88834.1"/>
    <property type="molecule type" value="Genomic_DNA"/>
</dbReference>
<protein>
    <submittedName>
        <fullName evidence="1">Uncharacterized protein</fullName>
    </submittedName>
</protein>
<proteinExistence type="predicted"/>
<gene>
    <name evidence="1" type="ORF">DN745_05570</name>
</gene>
<evidence type="ECO:0000313" key="1">
    <source>
        <dbReference type="EMBL" id="AWV88834.1"/>
    </source>
</evidence>
<organism evidence="1 2">
    <name type="scientific">Bradymonas sediminis</name>
    <dbReference type="NCBI Taxonomy" id="1548548"/>
    <lineage>
        <taxon>Bacteria</taxon>
        <taxon>Deltaproteobacteria</taxon>
        <taxon>Bradymonadales</taxon>
        <taxon>Bradymonadaceae</taxon>
        <taxon>Bradymonas</taxon>
    </lineage>
</organism>
<sequence>MFCLNASIAMPEVTKRRRGAFILVLCTLMAMQLWACDKKGVDAAGAKAGAAAPSGPAPESKLTSSSKLLFSDDFESGKLSPRWSRGKGEGGVGKWMLKDGGVVGVDLRNDPLWLDQELPDKVRIEFDIEALSSVGDLKVEVFGDGVNHQSGYVLIFGGWTNTLDVIARLDEHGKDRKARNTRGVMAGHTYRMAIERTDSTLHWFVDDKLFMSYEDKEPLMGEGHRHFAFSVWSAPVRYDNVKVYDLSQ</sequence>
<name>A0A2Z4FJE5_9DELT</name>
<keyword evidence="2" id="KW-1185">Reference proteome</keyword>